<dbReference type="AlphaFoldDB" id="A0AAW1SUT8"/>
<accession>A0AAW1SUT8</accession>
<organism evidence="1 2">
    <name type="scientific">Apatococcus fuscideae</name>
    <dbReference type="NCBI Taxonomy" id="2026836"/>
    <lineage>
        <taxon>Eukaryota</taxon>
        <taxon>Viridiplantae</taxon>
        <taxon>Chlorophyta</taxon>
        <taxon>core chlorophytes</taxon>
        <taxon>Trebouxiophyceae</taxon>
        <taxon>Chlorellales</taxon>
        <taxon>Chlorellaceae</taxon>
        <taxon>Apatococcus</taxon>
    </lineage>
</organism>
<reference evidence="1 2" key="1">
    <citation type="journal article" date="2024" name="Nat. Commun.">
        <title>Phylogenomics reveals the evolutionary origins of lichenization in chlorophyte algae.</title>
        <authorList>
            <person name="Puginier C."/>
            <person name="Libourel C."/>
            <person name="Otte J."/>
            <person name="Skaloud P."/>
            <person name="Haon M."/>
            <person name="Grisel S."/>
            <person name="Petersen M."/>
            <person name="Berrin J.G."/>
            <person name="Delaux P.M."/>
            <person name="Dal Grande F."/>
            <person name="Keller J."/>
        </authorList>
    </citation>
    <scope>NUCLEOTIDE SEQUENCE [LARGE SCALE GENOMIC DNA]</scope>
    <source>
        <strain evidence="1 2">SAG 2523</strain>
    </source>
</reference>
<dbReference type="EMBL" id="JALJOV010000827">
    <property type="protein sequence ID" value="KAK9861027.1"/>
    <property type="molecule type" value="Genomic_DNA"/>
</dbReference>
<comment type="caution">
    <text evidence="1">The sequence shown here is derived from an EMBL/GenBank/DDBJ whole genome shotgun (WGS) entry which is preliminary data.</text>
</comment>
<keyword evidence="2" id="KW-1185">Reference proteome</keyword>
<gene>
    <name evidence="1" type="ORF">WJX84_007428</name>
</gene>
<proteinExistence type="predicted"/>
<sequence>MGFPYAPLHKRASRSVLDNIMNITLDTSIPEAGNALRNFCLPLLNLALLVDDAASAWASAAADLLPASLRVAEKATSAHWQAALRNEWERQLPIRSASIHKVNLVAPPYAATGPLCRGAWVTGPKCPPLISIWMIDAHSYNKPGPALLLSIHDSIVHQEYRSLFPSGSLIYFVNGNVLSINVDGPQLRRLLGGLTPVPKVVQSWTLPPRALSSFGHNKILEPASGRALTSLRSYPSAHTHGGGNQPDVLP</sequence>
<evidence type="ECO:0000313" key="2">
    <source>
        <dbReference type="Proteomes" id="UP001485043"/>
    </source>
</evidence>
<name>A0AAW1SUT8_9CHLO</name>
<dbReference type="Proteomes" id="UP001485043">
    <property type="component" value="Unassembled WGS sequence"/>
</dbReference>
<protein>
    <submittedName>
        <fullName evidence="1">Uncharacterized protein</fullName>
    </submittedName>
</protein>
<evidence type="ECO:0000313" key="1">
    <source>
        <dbReference type="EMBL" id="KAK9861027.1"/>
    </source>
</evidence>